<dbReference type="STRING" id="1384459.GL4_1185"/>
<dbReference type="Proteomes" id="UP000031643">
    <property type="component" value="Chromosome"/>
</dbReference>
<dbReference type="OrthoDB" id="8451733at2"/>
<gene>
    <name evidence="3" type="ORF">GL4_1185</name>
</gene>
<dbReference type="InterPro" id="IPR018247">
    <property type="entry name" value="EF_Hand_1_Ca_BS"/>
</dbReference>
<dbReference type="HOGENOM" id="CLU_2465450_0_0_5"/>
<evidence type="ECO:0000259" key="2">
    <source>
        <dbReference type="PROSITE" id="PS50222"/>
    </source>
</evidence>
<dbReference type="KEGG" id="mcg:GL4_1185"/>
<keyword evidence="1" id="KW-0732">Signal</keyword>
<reference evidence="3 4" key="1">
    <citation type="submission" date="2014-09" db="EMBL/GenBank/DDBJ databases">
        <title>Genome sequencing of Methyloceanibacter caenitepidi Gela4.</title>
        <authorList>
            <person name="Takeuchi M."/>
            <person name="Susumu S."/>
            <person name="Kamagata Y."/>
            <person name="Oshima K."/>
            <person name="Hattori M."/>
            <person name="Iwasaki W."/>
        </authorList>
    </citation>
    <scope>NUCLEOTIDE SEQUENCE [LARGE SCALE GENOMIC DNA]</scope>
    <source>
        <strain evidence="3 4">Gela4</strain>
    </source>
</reference>
<proteinExistence type="predicted"/>
<dbReference type="PROSITE" id="PS50222">
    <property type="entry name" value="EF_HAND_2"/>
    <property type="match status" value="1"/>
</dbReference>
<dbReference type="RefSeq" id="WP_045365507.1">
    <property type="nucleotide sequence ID" value="NZ_AP014648.1"/>
</dbReference>
<dbReference type="EMBL" id="AP014648">
    <property type="protein sequence ID" value="BAQ16643.1"/>
    <property type="molecule type" value="Genomic_DNA"/>
</dbReference>
<feature type="domain" description="EF-hand" evidence="2">
    <location>
        <begin position="58"/>
        <end position="84"/>
    </location>
</feature>
<accession>A0A0A8K0Z1</accession>
<organism evidence="3 4">
    <name type="scientific">Methyloceanibacter caenitepidi</name>
    <dbReference type="NCBI Taxonomy" id="1384459"/>
    <lineage>
        <taxon>Bacteria</taxon>
        <taxon>Pseudomonadati</taxon>
        <taxon>Pseudomonadota</taxon>
        <taxon>Alphaproteobacteria</taxon>
        <taxon>Hyphomicrobiales</taxon>
        <taxon>Hyphomicrobiaceae</taxon>
        <taxon>Methyloceanibacter</taxon>
    </lineage>
</organism>
<dbReference type="InterPro" id="IPR002048">
    <property type="entry name" value="EF_hand_dom"/>
</dbReference>
<evidence type="ECO:0000313" key="4">
    <source>
        <dbReference type="Proteomes" id="UP000031643"/>
    </source>
</evidence>
<sequence>MTRIVFSVVMFLCATGAAVADRGARLPDKVKCGEVWSMTKHRGAVASGGQADVYIVDYHILDVNGDGKVTKSEFMKGCRSGQVGAGSR</sequence>
<dbReference type="PROSITE" id="PS00018">
    <property type="entry name" value="EF_HAND_1"/>
    <property type="match status" value="1"/>
</dbReference>
<name>A0A0A8K0Z1_9HYPH</name>
<protein>
    <recommendedName>
        <fullName evidence="2">EF-hand domain-containing protein</fullName>
    </recommendedName>
</protein>
<feature type="chain" id="PRO_5002037699" description="EF-hand domain-containing protein" evidence="1">
    <location>
        <begin position="21"/>
        <end position="88"/>
    </location>
</feature>
<feature type="signal peptide" evidence="1">
    <location>
        <begin position="1"/>
        <end position="20"/>
    </location>
</feature>
<evidence type="ECO:0000256" key="1">
    <source>
        <dbReference type="SAM" id="SignalP"/>
    </source>
</evidence>
<evidence type="ECO:0000313" key="3">
    <source>
        <dbReference type="EMBL" id="BAQ16643.1"/>
    </source>
</evidence>
<keyword evidence="4" id="KW-1185">Reference proteome</keyword>
<dbReference type="AlphaFoldDB" id="A0A0A8K0Z1"/>
<dbReference type="GO" id="GO:0005509">
    <property type="term" value="F:calcium ion binding"/>
    <property type="evidence" value="ECO:0007669"/>
    <property type="project" value="InterPro"/>
</dbReference>